<protein>
    <recommendedName>
        <fullName evidence="3">DUF4145 domain-containing protein</fullName>
    </recommendedName>
</protein>
<evidence type="ECO:0008006" key="3">
    <source>
        <dbReference type="Google" id="ProtNLM"/>
    </source>
</evidence>
<dbReference type="AlphaFoldDB" id="A0AA47JE09"/>
<dbReference type="EMBL" id="CP114194">
    <property type="protein sequence ID" value="WAT89027.1"/>
    <property type="molecule type" value="Genomic_DNA"/>
</dbReference>
<sequence length="236" mass="26860">MKSISSQRVISRVESLIKDGYTLLETIEPRFDNEKDKKKGRSRGEYVDELLHLKFVTSSLHFIETIFGKDSIFYIRFDSRFDGIAEEPVKLKIALLEAMKVELEEVWYWTAQGLANAEVFNCMLEESEHLLEKGFKIPAAVLAGCVLESHIRKLCEKNDIDLYATKSNGDISNKKASRLAQELTQNDIFNKNDSKEVTNYLGIRNSAAHGHSEQFDDEQVKIMQLGIAGIISRNPI</sequence>
<accession>A0AA47JE09</accession>
<name>A0AA47JE09_VIBPH</name>
<evidence type="ECO:0000313" key="2">
    <source>
        <dbReference type="Proteomes" id="UP001156560"/>
    </source>
</evidence>
<reference evidence="1" key="1">
    <citation type="submission" date="2022-12" db="EMBL/GenBank/DDBJ databases">
        <title>Vibrio parahaemolyticus become highly virulent by producing novel Tc toxins.</title>
        <authorList>
            <person name="Yang F."/>
            <person name="You Y."/>
            <person name="Lai Q."/>
            <person name="Xu L."/>
            <person name="Li F."/>
        </authorList>
    </citation>
    <scope>NUCLEOTIDE SEQUENCE</scope>
    <source>
        <strain evidence="1">Vp-HL-202005</strain>
    </source>
</reference>
<organism evidence="1 2">
    <name type="scientific">Vibrio parahaemolyticus</name>
    <dbReference type="NCBI Taxonomy" id="670"/>
    <lineage>
        <taxon>Bacteria</taxon>
        <taxon>Pseudomonadati</taxon>
        <taxon>Pseudomonadota</taxon>
        <taxon>Gammaproteobacteria</taxon>
        <taxon>Vibrionales</taxon>
        <taxon>Vibrionaceae</taxon>
        <taxon>Vibrio</taxon>
    </lineage>
</organism>
<dbReference type="Proteomes" id="UP001156560">
    <property type="component" value="Chromosome 1"/>
</dbReference>
<evidence type="ECO:0000313" key="1">
    <source>
        <dbReference type="EMBL" id="WAT89027.1"/>
    </source>
</evidence>
<gene>
    <name evidence="1" type="ORF">O1Q84_10185</name>
</gene>
<dbReference type="RefSeq" id="WP_069536063.1">
    <property type="nucleotide sequence ID" value="NZ_CP114194.1"/>
</dbReference>
<proteinExistence type="predicted"/>